<name>A0A4Q9VLC7_9HYPH</name>
<dbReference type="InterPro" id="IPR013740">
    <property type="entry name" value="Redoxin"/>
</dbReference>
<evidence type="ECO:0000256" key="1">
    <source>
        <dbReference type="ARBA" id="ARBA00004196"/>
    </source>
</evidence>
<keyword evidence="6" id="KW-1133">Transmembrane helix</keyword>
<dbReference type="Proteomes" id="UP000292781">
    <property type="component" value="Unassembled WGS sequence"/>
</dbReference>
<dbReference type="PANTHER" id="PTHR42852:SF6">
    <property type="entry name" value="THIOL:DISULFIDE INTERCHANGE PROTEIN DSBE"/>
    <property type="match status" value="1"/>
</dbReference>
<dbReference type="InterPro" id="IPR050553">
    <property type="entry name" value="Thioredoxin_ResA/DsbE_sf"/>
</dbReference>
<comment type="caution">
    <text evidence="8">The sequence shown here is derived from an EMBL/GenBank/DDBJ whole genome shotgun (WGS) entry which is preliminary data.</text>
</comment>
<dbReference type="InterPro" id="IPR036249">
    <property type="entry name" value="Thioredoxin-like_sf"/>
</dbReference>
<dbReference type="GO" id="GO:0030288">
    <property type="term" value="C:outer membrane-bounded periplasmic space"/>
    <property type="evidence" value="ECO:0007669"/>
    <property type="project" value="InterPro"/>
</dbReference>
<reference evidence="8 9" key="1">
    <citation type="submission" date="2019-02" db="EMBL/GenBank/DDBJ databases">
        <title>Siculibacillus lacustris gen. nov., sp. nov., a new rosette-forming bacterium isolated from a freshwater crater lake (Lake St. Ana, Romania).</title>
        <authorList>
            <person name="Felfoldi T."/>
            <person name="Marton Z."/>
            <person name="Szabo A."/>
            <person name="Mentes A."/>
            <person name="Boka K."/>
            <person name="Marialigeti K."/>
            <person name="Mathe I."/>
            <person name="Koncz M."/>
            <person name="Schumann P."/>
            <person name="Toth E."/>
        </authorList>
    </citation>
    <scope>NUCLEOTIDE SEQUENCE [LARGE SCALE GENOMIC DNA]</scope>
    <source>
        <strain evidence="8 9">SA-279</strain>
    </source>
</reference>
<keyword evidence="6" id="KW-0812">Transmembrane</keyword>
<keyword evidence="3" id="KW-0201">Cytochrome c-type biogenesis</keyword>
<evidence type="ECO:0000313" key="9">
    <source>
        <dbReference type="Proteomes" id="UP000292781"/>
    </source>
</evidence>
<evidence type="ECO:0000256" key="4">
    <source>
        <dbReference type="ARBA" id="ARBA00023157"/>
    </source>
</evidence>
<comment type="subcellular location">
    <subcellularLocation>
        <location evidence="1">Cell envelope</location>
    </subcellularLocation>
</comment>
<evidence type="ECO:0000256" key="3">
    <source>
        <dbReference type="ARBA" id="ARBA00022748"/>
    </source>
</evidence>
<evidence type="ECO:0000259" key="7">
    <source>
        <dbReference type="PROSITE" id="PS51352"/>
    </source>
</evidence>
<feature type="domain" description="Thioredoxin" evidence="7">
    <location>
        <begin position="53"/>
        <end position="206"/>
    </location>
</feature>
<sequence>MSGIETDGPAATEAPIRRGPSLALLPLVIFVALAGFFLWRLETGGDPNRLPSMLIDRPAPTLALPALPGITRDGAALPGLTSADLLAPGPGRVTIVNYWASWCAECRVEHGALDLLARDPRVRLVGIAYKDKPDNARRYLAGLGNPYAAIGLDESGRTGIDWGVYGVPETYVVAADGTVTYKFIGPLSAGSIAAVLGPEIVKALARTPGRS</sequence>
<comment type="similarity">
    <text evidence="2">Belongs to the thioredoxin family. DsbE subfamily.</text>
</comment>
<dbReference type="NCBIfam" id="TIGR00385">
    <property type="entry name" value="dsbE"/>
    <property type="match status" value="1"/>
</dbReference>
<dbReference type="PANTHER" id="PTHR42852">
    <property type="entry name" value="THIOL:DISULFIDE INTERCHANGE PROTEIN DSBE"/>
    <property type="match status" value="1"/>
</dbReference>
<keyword evidence="5" id="KW-0676">Redox-active center</keyword>
<dbReference type="SUPFAM" id="SSF52833">
    <property type="entry name" value="Thioredoxin-like"/>
    <property type="match status" value="1"/>
</dbReference>
<keyword evidence="6" id="KW-0472">Membrane</keyword>
<dbReference type="RefSeq" id="WP_131310286.1">
    <property type="nucleotide sequence ID" value="NZ_SJFN01000021.1"/>
</dbReference>
<keyword evidence="9" id="KW-1185">Reference proteome</keyword>
<gene>
    <name evidence="8" type="ORF">EYW49_14390</name>
</gene>
<dbReference type="InterPro" id="IPR004799">
    <property type="entry name" value="Periplasmic_diS_OxRdtase_DsbE"/>
</dbReference>
<evidence type="ECO:0000256" key="5">
    <source>
        <dbReference type="ARBA" id="ARBA00023284"/>
    </source>
</evidence>
<feature type="transmembrane region" description="Helical" evidence="6">
    <location>
        <begin position="20"/>
        <end position="39"/>
    </location>
</feature>
<dbReference type="AlphaFoldDB" id="A0A4Q9VLC7"/>
<dbReference type="InterPro" id="IPR013766">
    <property type="entry name" value="Thioredoxin_domain"/>
</dbReference>
<dbReference type="GO" id="GO:0015036">
    <property type="term" value="F:disulfide oxidoreductase activity"/>
    <property type="evidence" value="ECO:0007669"/>
    <property type="project" value="InterPro"/>
</dbReference>
<evidence type="ECO:0000256" key="6">
    <source>
        <dbReference type="SAM" id="Phobius"/>
    </source>
</evidence>
<dbReference type="OrthoDB" id="9799347at2"/>
<accession>A0A4Q9VLC7</accession>
<protein>
    <submittedName>
        <fullName evidence="8">DsbE family thiol:disulfide interchange protein</fullName>
    </submittedName>
</protein>
<dbReference type="Gene3D" id="3.40.30.10">
    <property type="entry name" value="Glutaredoxin"/>
    <property type="match status" value="1"/>
</dbReference>
<dbReference type="CDD" id="cd03010">
    <property type="entry name" value="TlpA_like_DsbE"/>
    <property type="match status" value="1"/>
</dbReference>
<dbReference type="EMBL" id="SJFN01000021">
    <property type="protein sequence ID" value="TBW36290.1"/>
    <property type="molecule type" value="Genomic_DNA"/>
</dbReference>
<evidence type="ECO:0000313" key="8">
    <source>
        <dbReference type="EMBL" id="TBW36290.1"/>
    </source>
</evidence>
<evidence type="ECO:0000256" key="2">
    <source>
        <dbReference type="ARBA" id="ARBA00007758"/>
    </source>
</evidence>
<dbReference type="GO" id="GO:0017004">
    <property type="term" value="P:cytochrome complex assembly"/>
    <property type="evidence" value="ECO:0007669"/>
    <property type="project" value="UniProtKB-KW"/>
</dbReference>
<dbReference type="Pfam" id="PF08534">
    <property type="entry name" value="Redoxin"/>
    <property type="match status" value="1"/>
</dbReference>
<organism evidence="8 9">
    <name type="scientific">Siculibacillus lacustris</name>
    <dbReference type="NCBI Taxonomy" id="1549641"/>
    <lineage>
        <taxon>Bacteria</taxon>
        <taxon>Pseudomonadati</taxon>
        <taxon>Pseudomonadota</taxon>
        <taxon>Alphaproteobacteria</taxon>
        <taxon>Hyphomicrobiales</taxon>
        <taxon>Ancalomicrobiaceae</taxon>
        <taxon>Siculibacillus</taxon>
    </lineage>
</organism>
<dbReference type="PROSITE" id="PS51352">
    <property type="entry name" value="THIOREDOXIN_2"/>
    <property type="match status" value="1"/>
</dbReference>
<proteinExistence type="inferred from homology"/>
<keyword evidence="4" id="KW-1015">Disulfide bond</keyword>